<evidence type="ECO:0000256" key="1">
    <source>
        <dbReference type="ARBA" id="ARBA00010945"/>
    </source>
</evidence>
<reference evidence="7 8" key="1">
    <citation type="submission" date="2018-09" db="EMBL/GenBank/DDBJ databases">
        <title>Identification of marine bacteria producing industrial enzymes.</title>
        <authorList>
            <person name="Cheng T.H."/>
            <person name="Saidin J."/>
            <person name="Muhd D.D."/>
            <person name="Isa M.N.M."/>
            <person name="Bakar M.F.A."/>
            <person name="Ismail N."/>
        </authorList>
    </citation>
    <scope>NUCLEOTIDE SEQUENCE [LARGE SCALE GENOMIC DNA]</scope>
    <source>
        <strain evidence="7 8">MNAD 1.6</strain>
    </source>
</reference>
<evidence type="ECO:0000256" key="2">
    <source>
        <dbReference type="ARBA" id="ARBA00022763"/>
    </source>
</evidence>
<dbReference type="GO" id="GO:0003887">
    <property type="term" value="F:DNA-directed DNA polymerase activity"/>
    <property type="evidence" value="ECO:0007669"/>
    <property type="project" value="TreeGrafter"/>
</dbReference>
<protein>
    <submittedName>
        <fullName evidence="7">Y-family DNA polymerase</fullName>
    </submittedName>
</protein>
<dbReference type="PANTHER" id="PTHR11076">
    <property type="entry name" value="DNA REPAIR POLYMERASE UMUC / TRANSFERASE FAMILY MEMBER"/>
    <property type="match status" value="1"/>
</dbReference>
<comment type="caution">
    <text evidence="7">The sequence shown here is derived from an EMBL/GenBank/DDBJ whole genome shotgun (WGS) entry which is preliminary data.</text>
</comment>
<dbReference type="Gene3D" id="3.30.70.270">
    <property type="match status" value="1"/>
</dbReference>
<evidence type="ECO:0000256" key="3">
    <source>
        <dbReference type="ARBA" id="ARBA00023199"/>
    </source>
</evidence>
<evidence type="ECO:0000313" key="8">
    <source>
        <dbReference type="Proteomes" id="UP000265938"/>
    </source>
</evidence>
<evidence type="ECO:0000313" key="7">
    <source>
        <dbReference type="EMBL" id="RJF35770.1"/>
    </source>
</evidence>
<dbReference type="GO" id="GO:0042276">
    <property type="term" value="P:error-prone translesion synthesis"/>
    <property type="evidence" value="ECO:0007669"/>
    <property type="project" value="TreeGrafter"/>
</dbReference>
<name>A0A3A3F2G6_9GAMM</name>
<evidence type="ECO:0000256" key="4">
    <source>
        <dbReference type="ARBA" id="ARBA00023204"/>
    </source>
</evidence>
<organism evidence="7 8">
    <name type="scientific">Pseudoalteromonas gelatinilytica</name>
    <dbReference type="NCBI Taxonomy" id="1703256"/>
    <lineage>
        <taxon>Bacteria</taxon>
        <taxon>Pseudomonadati</taxon>
        <taxon>Pseudomonadota</taxon>
        <taxon>Gammaproteobacteria</taxon>
        <taxon>Alteromonadales</taxon>
        <taxon>Pseudoalteromonadaceae</taxon>
        <taxon>Pseudoalteromonas</taxon>
    </lineage>
</organism>
<sequence>MFALVDAVAFYASAEKVFDPAIRHKPVVVLTNNDGCICAVCPIARQLNIPKFQPYFKIKRYLELHDVVVRSSNYELYADLSERMMTVIGRFCDDHYVYSIDESFLRFSGFSKVISDWADYGQVIRRAVWRETGLPVGVGFGPTPTLAKAANHAAKKLFGYNGVAVINDDKSRCEILSKMAVTDVWGIGSRLGNKLKQLNIQTALDLANQNPKAMRRMFSVVVERTVNELNGVACLTWDEVKQNKKEIFSTRSFGERITDITPLKAALVTHAAIVARKLRRQHSLTKRIIIFAASSPHEEVYYKKSMLYDFITPTSDTRVIAKAVSEVINTLYKPDTRFYRCGIGAIELESEYFYQTDMFNKSADNPKIMTCIDTINNRYGVGALSIGSEKLTQKWAMRRAFLSPHYTTRWSDIPVIDCD</sequence>
<dbReference type="RefSeq" id="WP_119853209.1">
    <property type="nucleotide sequence ID" value="NZ_QYSE01000002.1"/>
</dbReference>
<dbReference type="Pfam" id="PF11799">
    <property type="entry name" value="IMS_C"/>
    <property type="match status" value="1"/>
</dbReference>
<dbReference type="InterPro" id="IPR017961">
    <property type="entry name" value="DNA_pol_Y-fam_little_finger"/>
</dbReference>
<gene>
    <name evidence="7" type="ORF">D4741_12435</name>
</gene>
<dbReference type="Pfam" id="PF13438">
    <property type="entry name" value="DUF4113"/>
    <property type="match status" value="1"/>
</dbReference>
<dbReference type="InterPro" id="IPR043502">
    <property type="entry name" value="DNA/RNA_pol_sf"/>
</dbReference>
<keyword evidence="2" id="KW-0227">DNA damage</keyword>
<dbReference type="AlphaFoldDB" id="A0A3A3F2G6"/>
<keyword evidence="3" id="KW-0741">SOS mutagenesis</keyword>
<dbReference type="Pfam" id="PF00817">
    <property type="entry name" value="IMS"/>
    <property type="match status" value="1"/>
</dbReference>
<dbReference type="EMBL" id="QYSE01000002">
    <property type="protein sequence ID" value="RJF35770.1"/>
    <property type="molecule type" value="Genomic_DNA"/>
</dbReference>
<dbReference type="InterPro" id="IPR050116">
    <property type="entry name" value="DNA_polymerase-Y"/>
</dbReference>
<evidence type="ECO:0000256" key="5">
    <source>
        <dbReference type="ARBA" id="ARBA00023236"/>
    </source>
</evidence>
<keyword evidence="5" id="KW-0742">SOS response</keyword>
<dbReference type="Proteomes" id="UP000265938">
    <property type="component" value="Unassembled WGS sequence"/>
</dbReference>
<dbReference type="InterPro" id="IPR001126">
    <property type="entry name" value="UmuC"/>
</dbReference>
<dbReference type="GO" id="GO:0005829">
    <property type="term" value="C:cytosol"/>
    <property type="evidence" value="ECO:0007669"/>
    <property type="project" value="TreeGrafter"/>
</dbReference>
<dbReference type="Gene3D" id="3.40.1170.60">
    <property type="match status" value="1"/>
</dbReference>
<proteinExistence type="inferred from homology"/>
<comment type="similarity">
    <text evidence="1">Belongs to the DNA polymerase type-Y family.</text>
</comment>
<dbReference type="GO" id="GO:0003684">
    <property type="term" value="F:damaged DNA binding"/>
    <property type="evidence" value="ECO:0007669"/>
    <property type="project" value="InterPro"/>
</dbReference>
<feature type="domain" description="UmuC" evidence="6">
    <location>
        <begin position="2"/>
        <end position="188"/>
    </location>
</feature>
<dbReference type="InterPro" id="IPR025188">
    <property type="entry name" value="DUF4113"/>
</dbReference>
<dbReference type="GO" id="GO:0009432">
    <property type="term" value="P:SOS response"/>
    <property type="evidence" value="ECO:0007669"/>
    <property type="project" value="UniProtKB-KW"/>
</dbReference>
<dbReference type="CDD" id="cd01700">
    <property type="entry name" value="PolY_Pol_V_umuC"/>
    <property type="match status" value="1"/>
</dbReference>
<dbReference type="GO" id="GO:0006281">
    <property type="term" value="P:DNA repair"/>
    <property type="evidence" value="ECO:0007669"/>
    <property type="project" value="UniProtKB-KW"/>
</dbReference>
<dbReference type="InterPro" id="IPR043128">
    <property type="entry name" value="Rev_trsase/Diguanyl_cyclase"/>
</dbReference>
<dbReference type="PROSITE" id="PS50173">
    <property type="entry name" value="UMUC"/>
    <property type="match status" value="1"/>
</dbReference>
<dbReference type="SUPFAM" id="SSF56672">
    <property type="entry name" value="DNA/RNA polymerases"/>
    <property type="match status" value="1"/>
</dbReference>
<accession>A0A3A3F2G6</accession>
<dbReference type="Gene3D" id="1.10.150.20">
    <property type="entry name" value="5' to 3' exonuclease, C-terminal subdomain"/>
    <property type="match status" value="1"/>
</dbReference>
<keyword evidence="4" id="KW-0234">DNA repair</keyword>
<dbReference type="PANTHER" id="PTHR11076:SF34">
    <property type="entry name" value="PROTEIN UMUC"/>
    <property type="match status" value="1"/>
</dbReference>
<evidence type="ECO:0000259" key="6">
    <source>
        <dbReference type="PROSITE" id="PS50173"/>
    </source>
</evidence>